<dbReference type="InterPro" id="IPR039131">
    <property type="entry name" value="NDUFAF1"/>
</dbReference>
<dbReference type="Pfam" id="PF08547">
    <property type="entry name" value="CIA30"/>
    <property type="match status" value="1"/>
</dbReference>
<dbReference type="SUPFAM" id="SSF49785">
    <property type="entry name" value="Galactose-binding domain-like"/>
    <property type="match status" value="1"/>
</dbReference>
<reference evidence="3" key="1">
    <citation type="submission" date="2022-06" db="EMBL/GenBank/DDBJ databases">
        <authorList>
            <consortium name="SYNGENTA / RWTH Aachen University"/>
        </authorList>
    </citation>
    <scope>NUCLEOTIDE SEQUENCE</scope>
</reference>
<dbReference type="AlphaFoldDB" id="A0AAV0BPZ4"/>
<dbReference type="EMBL" id="CALTRL010006006">
    <property type="protein sequence ID" value="CAH7688716.1"/>
    <property type="molecule type" value="Genomic_DNA"/>
</dbReference>
<dbReference type="Proteomes" id="UP001153365">
    <property type="component" value="Unassembled WGS sequence"/>
</dbReference>
<proteinExistence type="inferred from homology"/>
<evidence type="ECO:0000313" key="3">
    <source>
        <dbReference type="EMBL" id="CAH7688716.1"/>
    </source>
</evidence>
<protein>
    <submittedName>
        <fullName evidence="3">Complex I intermediate-associated protein 30-domain-containing protein</fullName>
    </submittedName>
</protein>
<organism evidence="3 4">
    <name type="scientific">Phakopsora pachyrhizi</name>
    <name type="common">Asian soybean rust disease fungus</name>
    <dbReference type="NCBI Taxonomy" id="170000"/>
    <lineage>
        <taxon>Eukaryota</taxon>
        <taxon>Fungi</taxon>
        <taxon>Dikarya</taxon>
        <taxon>Basidiomycota</taxon>
        <taxon>Pucciniomycotina</taxon>
        <taxon>Pucciniomycetes</taxon>
        <taxon>Pucciniales</taxon>
        <taxon>Phakopsoraceae</taxon>
        <taxon>Phakopsora</taxon>
    </lineage>
</organism>
<dbReference type="InterPro" id="IPR013857">
    <property type="entry name" value="NADH-UbQ_OxRdtase-assoc_prot30"/>
</dbReference>
<dbReference type="GO" id="GO:0051082">
    <property type="term" value="F:unfolded protein binding"/>
    <property type="evidence" value="ECO:0007669"/>
    <property type="project" value="TreeGrafter"/>
</dbReference>
<evidence type="ECO:0000256" key="1">
    <source>
        <dbReference type="ARBA" id="ARBA00007884"/>
    </source>
</evidence>
<name>A0AAV0BPZ4_PHAPC</name>
<dbReference type="InterPro" id="IPR008979">
    <property type="entry name" value="Galactose-bd-like_sf"/>
</dbReference>
<gene>
    <name evidence="3" type="ORF">PPACK8108_LOCUS23718</name>
</gene>
<dbReference type="GO" id="GO:0010257">
    <property type="term" value="P:NADH dehydrogenase complex assembly"/>
    <property type="evidence" value="ECO:0007669"/>
    <property type="project" value="TreeGrafter"/>
</dbReference>
<keyword evidence="4" id="KW-1185">Reference proteome</keyword>
<comment type="similarity">
    <text evidence="1">Belongs to the CIA30 family.</text>
</comment>
<evidence type="ECO:0000259" key="2">
    <source>
        <dbReference type="Pfam" id="PF08547"/>
    </source>
</evidence>
<accession>A0AAV0BPZ4</accession>
<dbReference type="PANTHER" id="PTHR13194">
    <property type="entry name" value="COMPLEX I INTERMEDIATE-ASSOCIATED PROTEIN 30"/>
    <property type="match status" value="1"/>
</dbReference>
<dbReference type="PANTHER" id="PTHR13194:SF19">
    <property type="entry name" value="NAD(P)-BINDING ROSSMANN-FOLD SUPERFAMILY PROTEIN"/>
    <property type="match status" value="1"/>
</dbReference>
<feature type="domain" description="NADH:ubiquinone oxidoreductase intermediate-associated protein 30" evidence="2">
    <location>
        <begin position="46"/>
        <end position="235"/>
    </location>
</feature>
<evidence type="ECO:0000313" key="4">
    <source>
        <dbReference type="Proteomes" id="UP001153365"/>
    </source>
</evidence>
<sequence>MGSGLSCLIAGSKSTNGPSLLVQHDSQEPIERSNFFRFWILFGSSQRPWKVEEWEEVSDSVRGGKSYASMVLIEPFNQISGVRFVGDLDSETLGGAGFASRVYRLNPKDSIGIDDRFDSFFLETRPIEDKASVVNRFTLLVKGDGSTDQEEKHMAEHQSPMSSVVYEFDFEVPTSLIDSNQDFIRVNIPFDSLKPTYRGRPRPGSKQFDPNKLNELSIMCRSFFNQQSGIFDLQILRIGLCHSEESCRATKKVVVAQKKLL</sequence>
<comment type="caution">
    <text evidence="3">The sequence shown here is derived from an EMBL/GenBank/DDBJ whole genome shotgun (WGS) entry which is preliminary data.</text>
</comment>